<proteinExistence type="predicted"/>
<protein>
    <submittedName>
        <fullName evidence="1">Uncharacterized protein</fullName>
    </submittedName>
</protein>
<dbReference type="RefSeq" id="WP_169343237.1">
    <property type="nucleotide sequence ID" value="NZ_JABBJJ010000010.1"/>
</dbReference>
<dbReference type="Proteomes" id="UP000518300">
    <property type="component" value="Unassembled WGS sequence"/>
</dbReference>
<reference evidence="1 2" key="1">
    <citation type="submission" date="2020-04" db="EMBL/GenBank/DDBJ databases">
        <title>Draft genome of Pyxidicoccus fallax type strain.</title>
        <authorList>
            <person name="Whitworth D.E."/>
        </authorList>
    </citation>
    <scope>NUCLEOTIDE SEQUENCE [LARGE SCALE GENOMIC DNA]</scope>
    <source>
        <strain evidence="1 2">DSM 14698</strain>
    </source>
</reference>
<sequence length="122" mass="12594">MGGRNEGIINRGQFRAGSVVVGRGAMHVVGAPPGSPPEQAQVIAAINDFLKTLEAHAEKLGALDELTETVQQLAEEAKKERPSRPTLKGLLAGIKDSVISVAEMAPAVTTLVGAVTALMGRG</sequence>
<gene>
    <name evidence="1" type="ORF">HG543_03675</name>
</gene>
<dbReference type="AlphaFoldDB" id="A0A848LEP6"/>
<keyword evidence="2" id="KW-1185">Reference proteome</keyword>
<evidence type="ECO:0000313" key="2">
    <source>
        <dbReference type="Proteomes" id="UP000518300"/>
    </source>
</evidence>
<evidence type="ECO:0000313" key="1">
    <source>
        <dbReference type="EMBL" id="NMO13958.1"/>
    </source>
</evidence>
<comment type="caution">
    <text evidence="1">The sequence shown here is derived from an EMBL/GenBank/DDBJ whole genome shotgun (WGS) entry which is preliminary data.</text>
</comment>
<name>A0A848LEP6_9BACT</name>
<accession>A0A848LEP6</accession>
<dbReference type="EMBL" id="JABBJJ010000010">
    <property type="protein sequence ID" value="NMO13958.1"/>
    <property type="molecule type" value="Genomic_DNA"/>
</dbReference>
<organism evidence="1 2">
    <name type="scientific">Pyxidicoccus fallax</name>
    <dbReference type="NCBI Taxonomy" id="394095"/>
    <lineage>
        <taxon>Bacteria</taxon>
        <taxon>Pseudomonadati</taxon>
        <taxon>Myxococcota</taxon>
        <taxon>Myxococcia</taxon>
        <taxon>Myxococcales</taxon>
        <taxon>Cystobacterineae</taxon>
        <taxon>Myxococcaceae</taxon>
        <taxon>Pyxidicoccus</taxon>
    </lineage>
</organism>